<evidence type="ECO:0000256" key="2">
    <source>
        <dbReference type="ARBA" id="ARBA00022553"/>
    </source>
</evidence>
<gene>
    <name evidence="5" type="ORF">ADK38_41495</name>
</gene>
<dbReference type="SUPFAM" id="SSF55048">
    <property type="entry name" value="Probable ACP-binding domain of malonyl-CoA ACP transacylase"/>
    <property type="match status" value="1"/>
</dbReference>
<accession>A0ABR5ITV0</accession>
<dbReference type="Gene3D" id="3.40.366.10">
    <property type="entry name" value="Malonyl-Coenzyme A Acyl Carrier Protein, domain 2"/>
    <property type="match status" value="1"/>
</dbReference>
<keyword evidence="6" id="KW-1185">Reference proteome</keyword>
<evidence type="ECO:0000259" key="4">
    <source>
        <dbReference type="SMART" id="SM00827"/>
    </source>
</evidence>
<dbReference type="EMBL" id="LGUT01004008">
    <property type="protein sequence ID" value="KOG66331.1"/>
    <property type="molecule type" value="Genomic_DNA"/>
</dbReference>
<name>A0ABR5ITV0_9ACTN</name>
<dbReference type="Gene3D" id="3.30.70.250">
    <property type="entry name" value="Malonyl-CoA ACP transacylase, ACP-binding"/>
    <property type="match status" value="1"/>
</dbReference>
<evidence type="ECO:0000313" key="5">
    <source>
        <dbReference type="EMBL" id="KOG66331.1"/>
    </source>
</evidence>
<sequence>MVHGTGSGSPLLWMLSGGGRGPLAARARRLRDHLRRQEDWHPVEVGRALVESGFAGTAFADPAPAGTAVVGSACVGAPCAGSARIGWRRAALVAEDRAGFLDLLDALADGRGAPGLTEGEGEGGAGGENQSGGGVPGAGAASDARASAGNGRGPVFVYPGQGAQWPGMAARLLETSPVFRRRMDDCAAALEPFTDWSLVDLLRGAPGSPSLGRADVVQPVLFAMTLSLTELWRSYGVEPGAVLGHSVGEITSAAVADALSLDDAARVVALWSQAQATLAGRGEMVSVMAAAEDLAPRLERWSGRLAVAAVNGPRSVIVSGDADAAEELLTDLERAGVHARKVAVGLAAHSAHIDEIVPRMRTDLAPIRPRPARLPYYSALTGGLLEAPALDADYWCRNLRQTVRFEEATRALLAEGFRCFV</sequence>
<dbReference type="SUPFAM" id="SSF52151">
    <property type="entry name" value="FabD/lysophospholipase-like"/>
    <property type="match status" value="1"/>
</dbReference>
<dbReference type="InterPro" id="IPR016035">
    <property type="entry name" value="Acyl_Trfase/lysoPLipase"/>
</dbReference>
<dbReference type="Proteomes" id="UP000037020">
    <property type="component" value="Unassembled WGS sequence"/>
</dbReference>
<dbReference type="PANTHER" id="PTHR43775">
    <property type="entry name" value="FATTY ACID SYNTHASE"/>
    <property type="match status" value="1"/>
</dbReference>
<evidence type="ECO:0000256" key="3">
    <source>
        <dbReference type="SAM" id="MobiDB-lite"/>
    </source>
</evidence>
<evidence type="ECO:0000256" key="1">
    <source>
        <dbReference type="ARBA" id="ARBA00022450"/>
    </source>
</evidence>
<dbReference type="InterPro" id="IPR050091">
    <property type="entry name" value="PKS_NRPS_Biosynth_Enz"/>
</dbReference>
<keyword evidence="1" id="KW-0596">Phosphopantetheine</keyword>
<evidence type="ECO:0000313" key="6">
    <source>
        <dbReference type="Proteomes" id="UP000037020"/>
    </source>
</evidence>
<dbReference type="SMART" id="SM00827">
    <property type="entry name" value="PKS_AT"/>
    <property type="match status" value="1"/>
</dbReference>
<keyword evidence="2" id="KW-0597">Phosphoprotein</keyword>
<feature type="compositionally biased region" description="Gly residues" evidence="3">
    <location>
        <begin position="122"/>
        <end position="137"/>
    </location>
</feature>
<organism evidence="5 6">
    <name type="scientific">Streptomyces varsoviensis</name>
    <dbReference type="NCBI Taxonomy" id="67373"/>
    <lineage>
        <taxon>Bacteria</taxon>
        <taxon>Bacillati</taxon>
        <taxon>Actinomycetota</taxon>
        <taxon>Actinomycetes</taxon>
        <taxon>Kitasatosporales</taxon>
        <taxon>Streptomycetaceae</taxon>
        <taxon>Streptomyces</taxon>
    </lineage>
</organism>
<reference evidence="5 6" key="1">
    <citation type="submission" date="2015-07" db="EMBL/GenBank/DDBJ databases">
        <authorList>
            <person name="Ju K.-S."/>
            <person name="Doroghazi J.R."/>
            <person name="Metcalf W.W."/>
        </authorList>
    </citation>
    <scope>NUCLEOTIDE SEQUENCE [LARGE SCALE GENOMIC DNA]</scope>
    <source>
        <strain evidence="5 6">NRRL B-3589</strain>
    </source>
</reference>
<dbReference type="InterPro" id="IPR016036">
    <property type="entry name" value="Malonyl_transacylase_ACP-bd"/>
</dbReference>
<feature type="domain" description="Malonyl-CoA:ACP transacylase (MAT)" evidence="4">
    <location>
        <begin position="157"/>
        <end position="419"/>
    </location>
</feature>
<dbReference type="InterPro" id="IPR001227">
    <property type="entry name" value="Ac_transferase_dom_sf"/>
</dbReference>
<feature type="region of interest" description="Disordered" evidence="3">
    <location>
        <begin position="113"/>
        <end position="146"/>
    </location>
</feature>
<feature type="non-terminal residue" evidence="5">
    <location>
        <position position="421"/>
    </location>
</feature>
<dbReference type="InterPro" id="IPR014043">
    <property type="entry name" value="Acyl_transferase_dom"/>
</dbReference>
<dbReference type="PANTHER" id="PTHR43775:SF37">
    <property type="entry name" value="SI:DKEY-61P9.11"/>
    <property type="match status" value="1"/>
</dbReference>
<proteinExistence type="predicted"/>
<protein>
    <recommendedName>
        <fullName evidence="4">Malonyl-CoA:ACP transacylase (MAT) domain-containing protein</fullName>
    </recommendedName>
</protein>
<dbReference type="Pfam" id="PF00698">
    <property type="entry name" value="Acyl_transf_1"/>
    <property type="match status" value="1"/>
</dbReference>
<comment type="caution">
    <text evidence="5">The sequence shown here is derived from an EMBL/GenBank/DDBJ whole genome shotgun (WGS) entry which is preliminary data.</text>
</comment>